<reference evidence="2 3" key="1">
    <citation type="submission" date="2018-05" db="EMBL/GenBank/DDBJ databases">
        <title>Genome sequencing and assembly of the regulated plant pathogen Lachnellula willkommii and related sister species for the development of diagnostic species identification markers.</title>
        <authorList>
            <person name="Giroux E."/>
            <person name="Bilodeau G."/>
        </authorList>
    </citation>
    <scope>NUCLEOTIDE SEQUENCE [LARGE SCALE GENOMIC DNA]</scope>
    <source>
        <strain evidence="2 3">CBS 160.35</strain>
    </source>
</reference>
<accession>A0A8H8RUG4</accession>
<dbReference type="PANTHER" id="PTHR32487">
    <property type="entry name" value="3-OXO-DELTA(4,5)-STEROID 5-BETA-REDUCTASE"/>
    <property type="match status" value="1"/>
</dbReference>
<proteinExistence type="predicted"/>
<feature type="domain" description="PRISE-like Rossmann-fold" evidence="1">
    <location>
        <begin position="7"/>
        <end position="389"/>
    </location>
</feature>
<gene>
    <name evidence="2" type="primary">sirQ_0</name>
    <name evidence="2" type="ORF">LOCC1_G003882</name>
</gene>
<dbReference type="Pfam" id="PF22917">
    <property type="entry name" value="PRISE"/>
    <property type="match status" value="1"/>
</dbReference>
<dbReference type="InterPro" id="IPR055222">
    <property type="entry name" value="PRISE-like_Rossmann-fold"/>
</dbReference>
<evidence type="ECO:0000259" key="1">
    <source>
        <dbReference type="Pfam" id="PF22917"/>
    </source>
</evidence>
<evidence type="ECO:0000313" key="3">
    <source>
        <dbReference type="Proteomes" id="UP000443090"/>
    </source>
</evidence>
<sequence length="389" mass="44020">MSTGKHALVFGASGICGWGVVNAILNGYPSKETFSRVSGLTHRPLSQEAAGWPDDPRLHTVSGIDLLEGSQEDLEKALSEQIPDIATVTQFFFFARAELTRRTAYQFCRERNEESEINKSMIDRSVRAIEKLSPNLEHAYGVHLNPFPYSKTLPLKESHPRIPEPDRSELFYYHQHDTLKSLSEGKTWTWTEIRPDVIIGYVPHNNTYCIAQSLGIYLALYAYVEGKGAKIAFPGTEKSYRNLSNDSSQGIVARFAIHAALTGQKTKGRTFNVADNRLPTSWADRWPVICKWFGLKGTGPEEGSPQPGPYMEKYREQWDEMAAKHQLRDTYIGNPSSSPTFLHFCTTIMDFDRQLDLLEQRSTGFTEETDTKGAWWPAFEKFRAGKIIP</sequence>
<name>A0A8H8RUG4_9HELO</name>
<dbReference type="Proteomes" id="UP000443090">
    <property type="component" value="Unassembled WGS sequence"/>
</dbReference>
<dbReference type="SUPFAM" id="SSF51735">
    <property type="entry name" value="NAD(P)-binding Rossmann-fold domains"/>
    <property type="match status" value="1"/>
</dbReference>
<dbReference type="InterPro" id="IPR036291">
    <property type="entry name" value="NAD(P)-bd_dom_sf"/>
</dbReference>
<dbReference type="Gene3D" id="3.40.50.720">
    <property type="entry name" value="NAD(P)-binding Rossmann-like Domain"/>
    <property type="match status" value="1"/>
</dbReference>
<dbReference type="OrthoDB" id="1731983at2759"/>
<dbReference type="PANTHER" id="PTHR32487:SF8">
    <property type="entry name" value="NAD-DEPENDENT EPIMERASE_DEHYDRATASE DOMAIN-CONTAINING PROTEIN"/>
    <property type="match status" value="1"/>
</dbReference>
<protein>
    <submittedName>
        <fullName evidence="2">Short chain dehydrogenase</fullName>
    </submittedName>
</protein>
<dbReference type="AlphaFoldDB" id="A0A8H8RUG4"/>
<dbReference type="CDD" id="cd08948">
    <property type="entry name" value="5beta-POR_like_SDR_a"/>
    <property type="match status" value="1"/>
</dbReference>
<keyword evidence="3" id="KW-1185">Reference proteome</keyword>
<dbReference type="EMBL" id="QGMI01000350">
    <property type="protein sequence ID" value="TVY42097.1"/>
    <property type="molecule type" value="Genomic_DNA"/>
</dbReference>
<comment type="caution">
    <text evidence="2">The sequence shown here is derived from an EMBL/GenBank/DDBJ whole genome shotgun (WGS) entry which is preliminary data.</text>
</comment>
<organism evidence="2 3">
    <name type="scientific">Lachnellula occidentalis</name>
    <dbReference type="NCBI Taxonomy" id="215460"/>
    <lineage>
        <taxon>Eukaryota</taxon>
        <taxon>Fungi</taxon>
        <taxon>Dikarya</taxon>
        <taxon>Ascomycota</taxon>
        <taxon>Pezizomycotina</taxon>
        <taxon>Leotiomycetes</taxon>
        <taxon>Helotiales</taxon>
        <taxon>Lachnaceae</taxon>
        <taxon>Lachnellula</taxon>
    </lineage>
</organism>
<evidence type="ECO:0000313" key="2">
    <source>
        <dbReference type="EMBL" id="TVY42097.1"/>
    </source>
</evidence>